<accession>A0A1S6HPJ2</accession>
<evidence type="ECO:0000313" key="3">
    <source>
        <dbReference type="EMBL" id="AQS37445.1"/>
    </source>
</evidence>
<dbReference type="KEGG" id="spsw:Sps_02287"/>
<gene>
    <name evidence="3" type="ORF">Sps_02287</name>
</gene>
<evidence type="ECO:0000256" key="2">
    <source>
        <dbReference type="SAM" id="SignalP"/>
    </source>
</evidence>
<feature type="chain" id="PRO_5012865286" evidence="2">
    <location>
        <begin position="23"/>
        <end position="682"/>
    </location>
</feature>
<dbReference type="STRING" id="225848.Sps_02287"/>
<reference evidence="3 4" key="1">
    <citation type="submission" date="2016-03" db="EMBL/GenBank/DDBJ databases">
        <title>Complete genome sequence of Shewanella psychrophila WP2, a deep sea bacterium isolated from west Pacific sediment.</title>
        <authorList>
            <person name="Xu G."/>
            <person name="Jian H."/>
        </authorList>
    </citation>
    <scope>NUCLEOTIDE SEQUENCE [LARGE SCALE GENOMIC DNA]</scope>
    <source>
        <strain evidence="3 4">WP2</strain>
    </source>
</reference>
<protein>
    <submittedName>
        <fullName evidence="3">Uncharacterized protein</fullName>
    </submittedName>
</protein>
<dbReference type="EMBL" id="CP014782">
    <property type="protein sequence ID" value="AQS37445.1"/>
    <property type="molecule type" value="Genomic_DNA"/>
</dbReference>
<feature type="compositionally biased region" description="Acidic residues" evidence="1">
    <location>
        <begin position="272"/>
        <end position="285"/>
    </location>
</feature>
<dbReference type="SUPFAM" id="SSF50969">
    <property type="entry name" value="YVTN repeat-like/Quinoprotein amine dehydrogenase"/>
    <property type="match status" value="1"/>
</dbReference>
<keyword evidence="4" id="KW-1185">Reference proteome</keyword>
<sequence length="682" mass="74292">MNKCLKVSKIALLVAGSSFITACGGGDDSTSIQAKNHYAYGEMPVCQDIDLNGKCGTLEQSINNLESLTASASGPFLIDSGGYFLTADSEAKLVSPFTTLIQNEVLFNPMVSGNSAQAKAYLQKVFGDKYTINFSDLDVIHGPEHETAQLIASFNYAISLSGDSNYLKIAAAVDKMVTNRTFDIRELLSQTDLDTSFVNLNNHYLLSGSYPLSSLTSPKSITMNENTGLLLALTSDDKLLQINTGTGAYSSFPATTAQASPQRAAMFKDSDHDDDDDDDDHDDDDHCEYGICDGTGGTQVTSSLTFAAQGFNNKQAYLIYQPTAYGDNSVSNTCNTSGDNGIYLSEIGKNTVSPSPSGVKKQFVIDSYSGASGTVPIVIEKPDLPVSDSECLNNHINWLTPIYSKNRVVAVFTNGSGQTAQLQLLDGETLVATNQTYSLSTATPGLVLNKQESELLVTQGSYGQTMILDADTLVPKSHIDMADIYDASFVNDDREILISNGTNTVFWLDTRSSFQAISSLELDSRVKRVVSVPEGKYSSVLTENRVYLLDNAERKIIKSMIYDKAYPYGMSMLTDKIIISRYGAIDYIQFANLVGSSIKVGYQMLSRDLVTLWLSSSEKGLYSTTLAHVLRTNGESEATSRQFEDIDIEWLPANATTATQVRQVKLTGYYRGERISLYKVLK</sequence>
<dbReference type="Proteomes" id="UP000189545">
    <property type="component" value="Chromosome"/>
</dbReference>
<feature type="compositionally biased region" description="Polar residues" evidence="1">
    <location>
        <begin position="251"/>
        <end position="261"/>
    </location>
</feature>
<dbReference type="PROSITE" id="PS51257">
    <property type="entry name" value="PROKAR_LIPOPROTEIN"/>
    <property type="match status" value="1"/>
</dbReference>
<feature type="signal peptide" evidence="2">
    <location>
        <begin position="1"/>
        <end position="22"/>
    </location>
</feature>
<evidence type="ECO:0000313" key="4">
    <source>
        <dbReference type="Proteomes" id="UP000189545"/>
    </source>
</evidence>
<proteinExistence type="predicted"/>
<evidence type="ECO:0000256" key="1">
    <source>
        <dbReference type="SAM" id="MobiDB-lite"/>
    </source>
</evidence>
<feature type="region of interest" description="Disordered" evidence="1">
    <location>
        <begin position="251"/>
        <end position="285"/>
    </location>
</feature>
<dbReference type="AlphaFoldDB" id="A0A1S6HPJ2"/>
<name>A0A1S6HPJ2_9GAMM</name>
<keyword evidence="2" id="KW-0732">Signal</keyword>
<dbReference type="InterPro" id="IPR011044">
    <property type="entry name" value="Quino_amine_DH_bsu"/>
</dbReference>
<dbReference type="OrthoDB" id="5837361at2"/>
<dbReference type="RefSeq" id="WP_149027265.1">
    <property type="nucleotide sequence ID" value="NZ_CP014782.1"/>
</dbReference>
<organism evidence="3 4">
    <name type="scientific">Shewanella psychrophila</name>
    <dbReference type="NCBI Taxonomy" id="225848"/>
    <lineage>
        <taxon>Bacteria</taxon>
        <taxon>Pseudomonadati</taxon>
        <taxon>Pseudomonadota</taxon>
        <taxon>Gammaproteobacteria</taxon>
        <taxon>Alteromonadales</taxon>
        <taxon>Shewanellaceae</taxon>
        <taxon>Shewanella</taxon>
    </lineage>
</organism>